<gene>
    <name evidence="1" type="ORF">JQC75_09600</name>
</gene>
<name>A0ABX7FYR3_9GAMM</name>
<dbReference type="Proteomes" id="UP000596252">
    <property type="component" value="Chromosome"/>
</dbReference>
<dbReference type="RefSeq" id="WP_203323907.1">
    <property type="nucleotide sequence ID" value="NZ_CP069213.1"/>
</dbReference>
<accession>A0ABX7FYR3</accession>
<keyword evidence="2" id="KW-1185">Reference proteome</keyword>
<evidence type="ECO:0000313" key="2">
    <source>
        <dbReference type="Proteomes" id="UP000596252"/>
    </source>
</evidence>
<organism evidence="1 2">
    <name type="scientific">Shewanella litorisediminis</name>
    <dbReference type="NCBI Taxonomy" id="1173586"/>
    <lineage>
        <taxon>Bacteria</taxon>
        <taxon>Pseudomonadati</taxon>
        <taxon>Pseudomonadota</taxon>
        <taxon>Gammaproteobacteria</taxon>
        <taxon>Alteromonadales</taxon>
        <taxon>Shewanellaceae</taxon>
        <taxon>Shewanella</taxon>
    </lineage>
</organism>
<dbReference type="EMBL" id="CP069213">
    <property type="protein sequence ID" value="QRH00168.1"/>
    <property type="molecule type" value="Genomic_DNA"/>
</dbReference>
<evidence type="ECO:0008006" key="3">
    <source>
        <dbReference type="Google" id="ProtNLM"/>
    </source>
</evidence>
<sequence>MSLRSLFYVFAFLAAGCNIQSTEVGTSYVYESSGYKQCENNSSSINVSAQKLVSEGINVTSKQCGELTQTAMISVCGAPTADINILAIAQVDTDKALTLGFLELSSLKKDSEDDGYIIKECL</sequence>
<protein>
    <recommendedName>
        <fullName evidence="3">Lipoprotein</fullName>
    </recommendedName>
</protein>
<reference evidence="1 2" key="1">
    <citation type="journal article" date="2012" name="Antonie Van Leeuwenhoek">
        <title>Shewanella litorisediminis sp. nov., a gammaproteobacterium isolated from a tidal flat sediment.</title>
        <authorList>
            <person name="Lee M.H."/>
            <person name="Yoon J.H."/>
        </authorList>
    </citation>
    <scope>NUCLEOTIDE SEQUENCE [LARGE SCALE GENOMIC DNA]</scope>
    <source>
        <strain evidence="1 2">SMK1-12</strain>
    </source>
</reference>
<dbReference type="PROSITE" id="PS51257">
    <property type="entry name" value="PROKAR_LIPOPROTEIN"/>
    <property type="match status" value="1"/>
</dbReference>
<proteinExistence type="predicted"/>
<evidence type="ECO:0000313" key="1">
    <source>
        <dbReference type="EMBL" id="QRH00168.1"/>
    </source>
</evidence>